<dbReference type="OrthoDB" id="5282002at2759"/>
<evidence type="ECO:0000259" key="5">
    <source>
        <dbReference type="PROSITE" id="PS50865"/>
    </source>
</evidence>
<evidence type="ECO:0000313" key="7">
    <source>
        <dbReference type="Proteomes" id="UP000297716"/>
    </source>
</evidence>
<keyword evidence="3" id="KW-0862">Zinc</keyword>
<dbReference type="AlphaFoldDB" id="A0A4Z0YTE0"/>
<dbReference type="EMBL" id="SKBN01000011">
    <property type="protein sequence ID" value="TGJ87629.1"/>
    <property type="molecule type" value="Genomic_DNA"/>
</dbReference>
<keyword evidence="2 4" id="KW-0863">Zinc-finger</keyword>
<protein>
    <recommendedName>
        <fullName evidence="5">MYND-type domain-containing protein</fullName>
    </recommendedName>
</protein>
<proteinExistence type="predicted"/>
<dbReference type="Pfam" id="PF14737">
    <property type="entry name" value="DUF4470"/>
    <property type="match status" value="1"/>
</dbReference>
<keyword evidence="7" id="KW-1185">Reference proteome</keyword>
<dbReference type="InterPro" id="IPR027974">
    <property type="entry name" value="DUF4470"/>
</dbReference>
<gene>
    <name evidence="6" type="ORF">E0Z10_g1127</name>
</gene>
<organism evidence="6 7">
    <name type="scientific">Xylaria hypoxylon</name>
    <dbReference type="NCBI Taxonomy" id="37992"/>
    <lineage>
        <taxon>Eukaryota</taxon>
        <taxon>Fungi</taxon>
        <taxon>Dikarya</taxon>
        <taxon>Ascomycota</taxon>
        <taxon>Pezizomycotina</taxon>
        <taxon>Sordariomycetes</taxon>
        <taxon>Xylariomycetidae</taxon>
        <taxon>Xylariales</taxon>
        <taxon>Xylariaceae</taxon>
        <taxon>Xylaria</taxon>
    </lineage>
</organism>
<dbReference type="Pfam" id="PF24324">
    <property type="entry name" value="MYND_ZMYND11_ZMYD8"/>
    <property type="match status" value="1"/>
</dbReference>
<evidence type="ECO:0000256" key="4">
    <source>
        <dbReference type="PROSITE-ProRule" id="PRU00134"/>
    </source>
</evidence>
<evidence type="ECO:0000313" key="6">
    <source>
        <dbReference type="EMBL" id="TGJ87629.1"/>
    </source>
</evidence>
<keyword evidence="1" id="KW-0479">Metal-binding</keyword>
<sequence>MESLEKKMSDLQVDSRASCCNQQPNSSCPKVGSLACKGCLMVSYCSKRCQTVHWPDHRKDCQSPLLKGTWKPRWATQNRQPAFISDSEVQTKLGTLKYLWGNVPAIDVIQLAQNEGINFQKPLDLLFAASGDLRNVVLSVADLPPGYRSPLNIVINDLEFDIVARNLIFLLIMFNEEDPNTAAEAMLHVWYSALVTEPCYTLLQKKLKPMVEEVCSNIAEKCSRALVVKTWTFGNSSLRIVLTREAWMKLPLYFDVPSGLTKEAAHDVRQAIVNAPSRVDFVDRAILRTSPTMAVGMIKYRKDGVLIPFGQPRDAFTVPNPTIFDSTCKWPMMDSADPLGGWSIKTFLATKAGPAKKDTYGQLYYYLKRVFTKFHSRLRSNPVSLELYHVDAQTLDKTLTGRHFDRIEVSNICDTHYLGIETSLETLGPLLRSPSLNSHATLVTLFLNAVAEAKMMIRLMNPMLARIAIMHEMRFASDYITHGLRKPSSNPAEIRNFIEIQTIKTACALDMVSNMDAYFNGYMEIYDFAQAALSARVAMKTKHTIIPPWPLRVDGGVQPTQKDREDFMLLLGSAHIGHERYVEWKVADLRTATKEA</sequence>
<dbReference type="GO" id="GO:0008270">
    <property type="term" value="F:zinc ion binding"/>
    <property type="evidence" value="ECO:0007669"/>
    <property type="project" value="UniProtKB-KW"/>
</dbReference>
<dbReference type="STRING" id="37992.A0A4Z0YTE0"/>
<dbReference type="InterPro" id="IPR057053">
    <property type="entry name" value="MYND_ZMYND11_ZMYD8"/>
</dbReference>
<reference evidence="6 7" key="1">
    <citation type="submission" date="2019-03" db="EMBL/GenBank/DDBJ databases">
        <title>Draft genome sequence of Xylaria hypoxylon DSM 108379, a ubiquitous saprotrophic-parasitic fungi on hardwood.</title>
        <authorList>
            <person name="Buettner E."/>
            <person name="Leonhardt S."/>
            <person name="Gebauer A.M."/>
            <person name="Liers C."/>
            <person name="Hofrichter M."/>
            <person name="Kellner H."/>
        </authorList>
    </citation>
    <scope>NUCLEOTIDE SEQUENCE [LARGE SCALE GENOMIC DNA]</scope>
    <source>
        <strain evidence="6 7">DSM 108379</strain>
    </source>
</reference>
<evidence type="ECO:0000256" key="1">
    <source>
        <dbReference type="ARBA" id="ARBA00022723"/>
    </source>
</evidence>
<dbReference type="SUPFAM" id="SSF144232">
    <property type="entry name" value="HIT/MYND zinc finger-like"/>
    <property type="match status" value="1"/>
</dbReference>
<accession>A0A4Z0YTE0</accession>
<dbReference type="PROSITE" id="PS50865">
    <property type="entry name" value="ZF_MYND_2"/>
    <property type="match status" value="1"/>
</dbReference>
<name>A0A4Z0YTE0_9PEZI</name>
<evidence type="ECO:0000256" key="3">
    <source>
        <dbReference type="ARBA" id="ARBA00022833"/>
    </source>
</evidence>
<feature type="domain" description="MYND-type" evidence="5">
    <location>
        <begin position="17"/>
        <end position="61"/>
    </location>
</feature>
<evidence type="ECO:0000256" key="2">
    <source>
        <dbReference type="ARBA" id="ARBA00022771"/>
    </source>
</evidence>
<dbReference type="InterPro" id="IPR002893">
    <property type="entry name" value="Znf_MYND"/>
</dbReference>
<comment type="caution">
    <text evidence="6">The sequence shown here is derived from an EMBL/GenBank/DDBJ whole genome shotgun (WGS) entry which is preliminary data.</text>
</comment>
<dbReference type="Gene3D" id="6.10.140.2220">
    <property type="match status" value="1"/>
</dbReference>
<dbReference type="Proteomes" id="UP000297716">
    <property type="component" value="Unassembled WGS sequence"/>
</dbReference>